<evidence type="ECO:0000313" key="2">
    <source>
        <dbReference type="Proteomes" id="UP000594121"/>
    </source>
</evidence>
<dbReference type="InParanoid" id="A0A7L9FKF1"/>
<organism evidence="1 2">
    <name type="scientific">Infirmifilum lucidum</name>
    <dbReference type="NCBI Taxonomy" id="2776706"/>
    <lineage>
        <taxon>Archaea</taxon>
        <taxon>Thermoproteota</taxon>
        <taxon>Thermoprotei</taxon>
        <taxon>Thermofilales</taxon>
        <taxon>Thermofilaceae</taxon>
        <taxon>Infirmifilum</taxon>
    </lineage>
</organism>
<dbReference type="GeneID" id="59148796"/>
<accession>A0A7L9FKF1</accession>
<gene>
    <name evidence="1" type="ORF">IG193_02830</name>
</gene>
<protein>
    <submittedName>
        <fullName evidence="1">Uncharacterized protein</fullName>
    </submittedName>
</protein>
<name>A0A7L9FKF1_9CREN</name>
<evidence type="ECO:0000313" key="1">
    <source>
        <dbReference type="EMBL" id="QOJ79414.1"/>
    </source>
</evidence>
<dbReference type="RefSeq" id="WP_192819386.1">
    <property type="nucleotide sequence ID" value="NZ_CP062310.1"/>
</dbReference>
<sequence length="116" mass="13013">MSLARIRYLSRQFRKRYGVIGRVASRYLEAGLSVRINHPTRLGPAHIIAHGNGQKLVVEVYYSSKPLEPDTVQRVAEKAKLLRAKPVVALYGKTPATKRALEVATKLGVKIKRIRP</sequence>
<proteinExistence type="predicted"/>
<reference evidence="1 2" key="1">
    <citation type="submission" date="2020-10" db="EMBL/GenBank/DDBJ databases">
        <title>Thermofilum lucidum 3507LT sp. nov. a novel member of Thermofilaceae family isolated from Chile hot spring, and proposal of description order Thermofilales.</title>
        <authorList>
            <person name="Zayulina K.S."/>
            <person name="Elcheninov A.G."/>
            <person name="Toshchakov S.V."/>
            <person name="Kublanov I.V."/>
        </authorList>
    </citation>
    <scope>NUCLEOTIDE SEQUENCE [LARGE SCALE GENOMIC DNA]</scope>
    <source>
        <strain evidence="1 2">3507LT</strain>
    </source>
</reference>
<dbReference type="EMBL" id="CP062310">
    <property type="protein sequence ID" value="QOJ79414.1"/>
    <property type="molecule type" value="Genomic_DNA"/>
</dbReference>
<keyword evidence="2" id="KW-1185">Reference proteome</keyword>
<dbReference type="Proteomes" id="UP000594121">
    <property type="component" value="Chromosome"/>
</dbReference>
<dbReference type="AlphaFoldDB" id="A0A7L9FKF1"/>
<dbReference type="KEGG" id="thel:IG193_02830"/>